<reference evidence="2 3" key="1">
    <citation type="submission" date="2017-03" db="EMBL/GenBank/DDBJ databases">
        <title>Genomes of endolithic fungi from Antarctica.</title>
        <authorList>
            <person name="Coleine C."/>
            <person name="Masonjones S."/>
            <person name="Stajich J.E."/>
        </authorList>
    </citation>
    <scope>NUCLEOTIDE SEQUENCE [LARGE SCALE GENOMIC DNA]</scope>
    <source>
        <strain evidence="2 3">CCFEE 5184</strain>
    </source>
</reference>
<proteinExistence type="predicted"/>
<dbReference type="EMBL" id="NAJQ01000071">
    <property type="protein sequence ID" value="TKA80385.1"/>
    <property type="molecule type" value="Genomic_DNA"/>
</dbReference>
<protein>
    <submittedName>
        <fullName evidence="2">Uncharacterized protein</fullName>
    </submittedName>
</protein>
<dbReference type="Proteomes" id="UP000309340">
    <property type="component" value="Unassembled WGS sequence"/>
</dbReference>
<accession>A0A4U0XYX9</accession>
<dbReference type="OrthoDB" id="10336051at2759"/>
<evidence type="ECO:0000313" key="2">
    <source>
        <dbReference type="EMBL" id="TKA80385.1"/>
    </source>
</evidence>
<gene>
    <name evidence="2" type="ORF">B0A55_01889</name>
</gene>
<feature type="region of interest" description="Disordered" evidence="1">
    <location>
        <begin position="480"/>
        <end position="500"/>
    </location>
</feature>
<evidence type="ECO:0000256" key="1">
    <source>
        <dbReference type="SAM" id="MobiDB-lite"/>
    </source>
</evidence>
<name>A0A4U0XYX9_9PEZI</name>
<feature type="compositionally biased region" description="Basic and acidic residues" evidence="1">
    <location>
        <begin position="482"/>
        <end position="500"/>
    </location>
</feature>
<sequence>MDGPAEQTEAGTPDSDGSPHDTSTLPIFTLSDLIYLDDYSPERIDSPFNSPAIFFPCVPARHCPPDPPADPPQPNPDRAFLLACLPEDTLLDTELPKHDKSRLENEYYASRDILNDTNLPHDSHKRVQARKRLVAISDIVVEQFEVALQEEETMLAESEQWVKRTPEMGVHVPLDDWRTLDESFERLWEGKREKWRELEGLKARHAWLQEEFANADWTIDPRLLVKELDPEPAEHAPLGDWGYPYDFPDEEVEEQEVELVNLFTGQTVKPYPPGSWEVSAPAFPPWEEGTMDLLAMQHAAFPCRERVRKKNDPATWRAYTRFSGAGVRDSHLAVIREEVVESDDDDDVMMVMMMMMRRRRRRPRSSEKEGQRRVMCGVRRMKTRTRTETETEIDTKTGMETRTNPLMSDPWKRVRISPPRRGRLRVMNPDDEPPADMMVESESQQAETGVQDGEMLGGKEVRPEFDWMVREIEDDELMVRGGSERARTDKTTEVDARYDT</sequence>
<dbReference type="AlphaFoldDB" id="A0A4U0XYX9"/>
<organism evidence="2 3">
    <name type="scientific">Friedmanniomyces simplex</name>
    <dbReference type="NCBI Taxonomy" id="329884"/>
    <lineage>
        <taxon>Eukaryota</taxon>
        <taxon>Fungi</taxon>
        <taxon>Dikarya</taxon>
        <taxon>Ascomycota</taxon>
        <taxon>Pezizomycotina</taxon>
        <taxon>Dothideomycetes</taxon>
        <taxon>Dothideomycetidae</taxon>
        <taxon>Mycosphaerellales</taxon>
        <taxon>Teratosphaeriaceae</taxon>
        <taxon>Friedmanniomyces</taxon>
    </lineage>
</organism>
<comment type="caution">
    <text evidence="2">The sequence shown here is derived from an EMBL/GenBank/DDBJ whole genome shotgun (WGS) entry which is preliminary data.</text>
</comment>
<evidence type="ECO:0000313" key="3">
    <source>
        <dbReference type="Proteomes" id="UP000309340"/>
    </source>
</evidence>
<feature type="region of interest" description="Disordered" evidence="1">
    <location>
        <begin position="1"/>
        <end position="24"/>
    </location>
</feature>
<keyword evidence="3" id="KW-1185">Reference proteome</keyword>